<dbReference type="InterPro" id="IPR048197">
    <property type="entry name" value="Papain_inhib"/>
</dbReference>
<dbReference type="SUPFAM" id="SSF50370">
    <property type="entry name" value="Ricin B-like lectins"/>
    <property type="match status" value="1"/>
</dbReference>
<dbReference type="PANTHER" id="PTHR31836:SF28">
    <property type="entry name" value="SRCR DOMAIN-CONTAINING PROTEIN-RELATED"/>
    <property type="match status" value="1"/>
</dbReference>
<protein>
    <recommendedName>
        <fullName evidence="3">Ricin B lectin domain-containing protein</fullName>
    </recommendedName>
</protein>
<keyword evidence="1 2" id="KW-0732">Signal</keyword>
<feature type="chain" id="PRO_5045234633" description="Ricin B lectin domain-containing protein" evidence="2">
    <location>
        <begin position="31"/>
        <end position="270"/>
    </location>
</feature>
<dbReference type="Gene3D" id="2.80.10.50">
    <property type="match status" value="1"/>
</dbReference>
<sequence>MRISRRTGIAAGVLTAALAGVTLPAPSAFAASSGALTGLAGKCLDVPGGNTANGTRVGIWSCNGGGNQTWAIGDDGTIRALGKCLDANGAGTADGTRVQLWDCNGTPAQRWTYNAGTHDVVNLNANKCLDVAGWNSSDGATTHLWTCSGGANQKWNLSSGQDQGGQWQNGKMTYYNDKGYGACGTQIDAGSQDLVAVSSAWWTSANTNNDPLCSGVQVQVTYGGRTITVPVKDKCPTCEPGHIDLSESAFRKLVPPGTDMVPDVSWKFVR</sequence>
<dbReference type="InterPro" id="IPR036908">
    <property type="entry name" value="RlpA-like_sf"/>
</dbReference>
<dbReference type="PROSITE" id="PS50231">
    <property type="entry name" value="RICIN_B_LECTIN"/>
    <property type="match status" value="1"/>
</dbReference>
<dbReference type="PANTHER" id="PTHR31836">
    <property type="match status" value="1"/>
</dbReference>
<evidence type="ECO:0000256" key="1">
    <source>
        <dbReference type="ARBA" id="ARBA00022729"/>
    </source>
</evidence>
<keyword evidence="5" id="KW-1185">Reference proteome</keyword>
<dbReference type="Proteomes" id="UP001500879">
    <property type="component" value="Unassembled WGS sequence"/>
</dbReference>
<dbReference type="SMART" id="SM00458">
    <property type="entry name" value="RICIN"/>
    <property type="match status" value="1"/>
</dbReference>
<dbReference type="Pfam" id="PF00652">
    <property type="entry name" value="Ricin_B_lectin"/>
    <property type="match status" value="1"/>
</dbReference>
<dbReference type="NCBIfam" id="NF041659">
    <property type="entry name" value="Papain_Inhib"/>
    <property type="match status" value="1"/>
</dbReference>
<dbReference type="CDD" id="cd22273">
    <property type="entry name" value="DPBB_SPI-like"/>
    <property type="match status" value="1"/>
</dbReference>
<dbReference type="InterPro" id="IPR051477">
    <property type="entry name" value="Expansin_CellWall"/>
</dbReference>
<dbReference type="Gene3D" id="2.40.40.10">
    <property type="entry name" value="RlpA-like domain"/>
    <property type="match status" value="1"/>
</dbReference>
<accession>A0ABP3IFJ2</accession>
<evidence type="ECO:0000313" key="4">
    <source>
        <dbReference type="EMBL" id="GAA0400953.1"/>
    </source>
</evidence>
<dbReference type="InterPro" id="IPR000772">
    <property type="entry name" value="Ricin_B_lectin"/>
</dbReference>
<proteinExistence type="predicted"/>
<organism evidence="4 5">
    <name type="scientific">Streptomyces luteireticuli</name>
    <dbReference type="NCBI Taxonomy" id="173858"/>
    <lineage>
        <taxon>Bacteria</taxon>
        <taxon>Bacillati</taxon>
        <taxon>Actinomycetota</taxon>
        <taxon>Actinomycetes</taxon>
        <taxon>Kitasatosporales</taxon>
        <taxon>Streptomycetaceae</taxon>
        <taxon>Streptomyces</taxon>
    </lineage>
</organism>
<dbReference type="InterPro" id="IPR006311">
    <property type="entry name" value="TAT_signal"/>
</dbReference>
<dbReference type="InterPro" id="IPR009009">
    <property type="entry name" value="RlpA-like_DPBB"/>
</dbReference>
<dbReference type="CDD" id="cd23451">
    <property type="entry name" value="beta-trefoil_Ricin_laminarinase"/>
    <property type="match status" value="1"/>
</dbReference>
<dbReference type="SUPFAM" id="SSF50685">
    <property type="entry name" value="Barwin-like endoglucanases"/>
    <property type="match status" value="1"/>
</dbReference>
<dbReference type="InterPro" id="IPR035992">
    <property type="entry name" value="Ricin_B-like_lectins"/>
</dbReference>
<reference evidence="5" key="1">
    <citation type="journal article" date="2019" name="Int. J. Syst. Evol. Microbiol.">
        <title>The Global Catalogue of Microorganisms (GCM) 10K type strain sequencing project: providing services to taxonomists for standard genome sequencing and annotation.</title>
        <authorList>
            <consortium name="The Broad Institute Genomics Platform"/>
            <consortium name="The Broad Institute Genome Sequencing Center for Infectious Disease"/>
            <person name="Wu L."/>
            <person name="Ma J."/>
        </authorList>
    </citation>
    <scope>NUCLEOTIDE SEQUENCE [LARGE SCALE GENOMIC DNA]</scope>
    <source>
        <strain evidence="5">JCM 4788</strain>
    </source>
</reference>
<evidence type="ECO:0000256" key="2">
    <source>
        <dbReference type="SAM" id="SignalP"/>
    </source>
</evidence>
<feature type="signal peptide" evidence="2">
    <location>
        <begin position="1"/>
        <end position="30"/>
    </location>
</feature>
<dbReference type="EMBL" id="BAAABX010000023">
    <property type="protein sequence ID" value="GAA0400953.1"/>
    <property type="molecule type" value="Genomic_DNA"/>
</dbReference>
<evidence type="ECO:0000259" key="3">
    <source>
        <dbReference type="SMART" id="SM00458"/>
    </source>
</evidence>
<feature type="domain" description="Ricin B lectin" evidence="3">
    <location>
        <begin position="33"/>
        <end position="158"/>
    </location>
</feature>
<dbReference type="RefSeq" id="WP_344022711.1">
    <property type="nucleotide sequence ID" value="NZ_BAAABX010000023.1"/>
</dbReference>
<dbReference type="PROSITE" id="PS51318">
    <property type="entry name" value="TAT"/>
    <property type="match status" value="1"/>
</dbReference>
<evidence type="ECO:0000313" key="5">
    <source>
        <dbReference type="Proteomes" id="UP001500879"/>
    </source>
</evidence>
<comment type="caution">
    <text evidence="4">The sequence shown here is derived from an EMBL/GenBank/DDBJ whole genome shotgun (WGS) entry which is preliminary data.</text>
</comment>
<gene>
    <name evidence="4" type="ORF">GCM10010357_22530</name>
</gene>
<dbReference type="Pfam" id="PF03330">
    <property type="entry name" value="DPBB_1"/>
    <property type="match status" value="1"/>
</dbReference>
<name>A0ABP3IFJ2_9ACTN</name>